<dbReference type="InterPro" id="IPR002110">
    <property type="entry name" value="Ankyrin_rpt"/>
</dbReference>
<dbReference type="SMART" id="SM00248">
    <property type="entry name" value="ANK"/>
    <property type="match status" value="8"/>
</dbReference>
<feature type="repeat" description="ANK" evidence="3">
    <location>
        <begin position="327"/>
        <end position="359"/>
    </location>
</feature>
<keyword evidence="1" id="KW-0677">Repeat</keyword>
<proteinExistence type="predicted"/>
<reference evidence="5 6" key="1">
    <citation type="journal article" date="2023" name="Int. J. Syst. Evol. Microbiol.">
        <title>Winogradskyella bathintestinalis sp. nov., isolated from the intestine of the deep-sea loosejaw dragonfish, Malacosteus niger.</title>
        <authorList>
            <person name="Uniacke-Lowe S."/>
            <person name="Johnson C.N."/>
            <person name="Stanton C."/>
            <person name="Hill C."/>
            <person name="Ross P."/>
        </authorList>
    </citation>
    <scope>NUCLEOTIDE SEQUENCE [LARGE SCALE GENOMIC DNA]</scope>
    <source>
        <strain evidence="5 6">APC 3343</strain>
    </source>
</reference>
<feature type="repeat" description="ANK" evidence="3">
    <location>
        <begin position="260"/>
        <end position="293"/>
    </location>
</feature>
<evidence type="ECO:0000256" key="3">
    <source>
        <dbReference type="PROSITE-ProRule" id="PRU00023"/>
    </source>
</evidence>
<comment type="caution">
    <text evidence="5">The sequence shown here is derived from an EMBL/GenBank/DDBJ whole genome shotgun (WGS) entry which is preliminary data.</text>
</comment>
<accession>A0ABT7ZXU7</accession>
<organism evidence="5 6">
    <name type="scientific">Winogradskyella bathintestinalis</name>
    <dbReference type="NCBI Taxonomy" id="3035208"/>
    <lineage>
        <taxon>Bacteria</taxon>
        <taxon>Pseudomonadati</taxon>
        <taxon>Bacteroidota</taxon>
        <taxon>Flavobacteriia</taxon>
        <taxon>Flavobacteriales</taxon>
        <taxon>Flavobacteriaceae</taxon>
        <taxon>Winogradskyella</taxon>
    </lineage>
</organism>
<name>A0ABT7ZXU7_9FLAO</name>
<evidence type="ECO:0000313" key="6">
    <source>
        <dbReference type="Proteomes" id="UP001231197"/>
    </source>
</evidence>
<evidence type="ECO:0000256" key="2">
    <source>
        <dbReference type="ARBA" id="ARBA00023043"/>
    </source>
</evidence>
<protein>
    <submittedName>
        <fullName evidence="5">Ankyrin repeat domain-containing protein</fullName>
    </submittedName>
</protein>
<keyword evidence="4" id="KW-0732">Signal</keyword>
<dbReference type="Gene3D" id="1.25.40.20">
    <property type="entry name" value="Ankyrin repeat-containing domain"/>
    <property type="match status" value="3"/>
</dbReference>
<dbReference type="Pfam" id="PF12796">
    <property type="entry name" value="Ank_2"/>
    <property type="match status" value="3"/>
</dbReference>
<feature type="repeat" description="ANK" evidence="3">
    <location>
        <begin position="92"/>
        <end position="124"/>
    </location>
</feature>
<feature type="repeat" description="ANK" evidence="3">
    <location>
        <begin position="435"/>
        <end position="468"/>
    </location>
</feature>
<gene>
    <name evidence="5" type="ORF">QMA06_13115</name>
</gene>
<keyword evidence="2 3" id="KW-0040">ANK repeat</keyword>
<dbReference type="PANTHER" id="PTHR24198">
    <property type="entry name" value="ANKYRIN REPEAT AND PROTEIN KINASE DOMAIN-CONTAINING PROTEIN"/>
    <property type="match status" value="1"/>
</dbReference>
<evidence type="ECO:0000313" key="5">
    <source>
        <dbReference type="EMBL" id="MDN3493659.1"/>
    </source>
</evidence>
<dbReference type="RefSeq" id="WP_290207328.1">
    <property type="nucleotide sequence ID" value="NZ_JASDDK010000005.1"/>
</dbReference>
<evidence type="ECO:0000256" key="1">
    <source>
        <dbReference type="ARBA" id="ARBA00022737"/>
    </source>
</evidence>
<feature type="repeat" description="ANK" evidence="3">
    <location>
        <begin position="294"/>
        <end position="326"/>
    </location>
</feature>
<dbReference type="InterPro" id="IPR036770">
    <property type="entry name" value="Ankyrin_rpt-contain_sf"/>
</dbReference>
<evidence type="ECO:0000256" key="4">
    <source>
        <dbReference type="SAM" id="SignalP"/>
    </source>
</evidence>
<dbReference type="SUPFAM" id="SSF48403">
    <property type="entry name" value="Ankyrin repeat"/>
    <property type="match status" value="2"/>
</dbReference>
<feature type="chain" id="PRO_5045369673" evidence="4">
    <location>
        <begin position="22"/>
        <end position="494"/>
    </location>
</feature>
<dbReference type="Proteomes" id="UP001231197">
    <property type="component" value="Unassembled WGS sequence"/>
</dbReference>
<feature type="signal peptide" evidence="4">
    <location>
        <begin position="1"/>
        <end position="21"/>
    </location>
</feature>
<dbReference type="EMBL" id="JASDDK010000005">
    <property type="protein sequence ID" value="MDN3493659.1"/>
    <property type="molecule type" value="Genomic_DNA"/>
</dbReference>
<dbReference type="PANTHER" id="PTHR24198:SF165">
    <property type="entry name" value="ANKYRIN REPEAT-CONTAINING PROTEIN-RELATED"/>
    <property type="match status" value="1"/>
</dbReference>
<dbReference type="PROSITE" id="PS50297">
    <property type="entry name" value="ANK_REP_REGION"/>
    <property type="match status" value="4"/>
</dbReference>
<dbReference type="PROSITE" id="PS50088">
    <property type="entry name" value="ANK_REPEAT"/>
    <property type="match status" value="5"/>
</dbReference>
<keyword evidence="6" id="KW-1185">Reference proteome</keyword>
<sequence>MKYFKSSLVGLILVLSLHGFAQENKFLDRKFWDSKPNVERVKTAIKNGNNPAEANSNNFDGVVYSILQETPFETITYLMSQKGNDVNKLTHDGRTYIFWAAYKGNVKLVQYLLENGAKTDITDDKGNTIIHFAAGAGQKNTKIYDLISAKNSELIHQTNPSGANALLLAAPNDTNFKLIQYFQSKGLDINSVDAQGNGIFNYVAKNGNVELMNALLEKGIKGTNQAFLFVAAGTRGKTNGIEIYKYLESVGLNPKVYNEEGVSALHIIASRSEDVDIINYLLEAGLKVSTKDNYGNTAVMNAASRNNLKVVKLLANKLENIDNVNKEGQSALTLAVENNTSDVVDFLINKGYDTTIIDLDGNNLVYYLVDFYSPKNRDEFLKKLNLLKDNNVDLSAVQKNGNTWFHLAVEKNSIDLLELATTLQLKQDINAKNSDGNTALHIAAMKATDDAVLKFLIDKGANKTLVTDFEESAYDLAKENELLEKNNVSIEFLK</sequence>